<dbReference type="Proteomes" id="UP000597444">
    <property type="component" value="Unassembled WGS sequence"/>
</dbReference>
<dbReference type="InterPro" id="IPR029063">
    <property type="entry name" value="SAM-dependent_MTases_sf"/>
</dbReference>
<dbReference type="RefSeq" id="WP_220204275.1">
    <property type="nucleotide sequence ID" value="NZ_BNJK01000001.1"/>
</dbReference>
<gene>
    <name evidence="2" type="ORF">KSF_035420</name>
</gene>
<comment type="caution">
    <text evidence="2">The sequence shown here is derived from an EMBL/GenBank/DDBJ whole genome shotgun (WGS) entry which is preliminary data.</text>
</comment>
<dbReference type="GO" id="GO:0008757">
    <property type="term" value="F:S-adenosylmethionine-dependent methyltransferase activity"/>
    <property type="evidence" value="ECO:0007669"/>
    <property type="project" value="InterPro"/>
</dbReference>
<name>A0A8J3IDQ2_9CHLR</name>
<feature type="domain" description="Methyltransferase type 11" evidence="1">
    <location>
        <begin position="46"/>
        <end position="137"/>
    </location>
</feature>
<dbReference type="Gene3D" id="3.40.50.150">
    <property type="entry name" value="Vaccinia Virus protein VP39"/>
    <property type="match status" value="1"/>
</dbReference>
<protein>
    <submittedName>
        <fullName evidence="2">Methyltransferase</fullName>
    </submittedName>
</protein>
<dbReference type="InterPro" id="IPR050508">
    <property type="entry name" value="Methyltransf_Superfamily"/>
</dbReference>
<evidence type="ECO:0000259" key="1">
    <source>
        <dbReference type="Pfam" id="PF08241"/>
    </source>
</evidence>
<dbReference type="PANTHER" id="PTHR42912">
    <property type="entry name" value="METHYLTRANSFERASE"/>
    <property type="match status" value="1"/>
</dbReference>
<organism evidence="2 3">
    <name type="scientific">Reticulibacter mediterranei</name>
    <dbReference type="NCBI Taxonomy" id="2778369"/>
    <lineage>
        <taxon>Bacteria</taxon>
        <taxon>Bacillati</taxon>
        <taxon>Chloroflexota</taxon>
        <taxon>Ktedonobacteria</taxon>
        <taxon>Ktedonobacterales</taxon>
        <taxon>Reticulibacteraceae</taxon>
        <taxon>Reticulibacter</taxon>
    </lineage>
</organism>
<proteinExistence type="predicted"/>
<keyword evidence="3" id="KW-1185">Reference proteome</keyword>
<dbReference type="PANTHER" id="PTHR42912:SF80">
    <property type="entry name" value="METHYLTRANSFERASE DOMAIN-CONTAINING PROTEIN"/>
    <property type="match status" value="1"/>
</dbReference>
<dbReference type="Pfam" id="PF08241">
    <property type="entry name" value="Methyltransf_11"/>
    <property type="match status" value="1"/>
</dbReference>
<dbReference type="SUPFAM" id="SSF53335">
    <property type="entry name" value="S-adenosyl-L-methionine-dependent methyltransferases"/>
    <property type="match status" value="1"/>
</dbReference>
<accession>A0A8J3IDQ2</accession>
<dbReference type="InterPro" id="IPR013216">
    <property type="entry name" value="Methyltransf_11"/>
</dbReference>
<evidence type="ECO:0000313" key="3">
    <source>
        <dbReference type="Proteomes" id="UP000597444"/>
    </source>
</evidence>
<sequence>MVRYQAEEAYDLIAQEYAVRHQAMPERLVELGERFLGYLAKGAHILDVGCGSGRDMAWMEAQGFRTTGIDLSSGMLAQARQRVRGQLRHMDMCHLTFPDASFEGIWCSSSLLHVPHALAPVALGQMHRVLVPAGMLFLSLLEGENEMWESEISEFAHVQRLFVHYRQTVITTSLSHAGFVPVEQYRDTAGNHVWLNVLAQAVG</sequence>
<reference evidence="2" key="1">
    <citation type="submission" date="2020-10" db="EMBL/GenBank/DDBJ databases">
        <title>Taxonomic study of unclassified bacteria belonging to the class Ktedonobacteria.</title>
        <authorList>
            <person name="Yabe S."/>
            <person name="Wang C.M."/>
            <person name="Zheng Y."/>
            <person name="Sakai Y."/>
            <person name="Cavaletti L."/>
            <person name="Monciardini P."/>
            <person name="Donadio S."/>
        </authorList>
    </citation>
    <scope>NUCLEOTIDE SEQUENCE</scope>
    <source>
        <strain evidence="2">ID150040</strain>
    </source>
</reference>
<keyword evidence="2" id="KW-0489">Methyltransferase</keyword>
<keyword evidence="2" id="KW-0808">Transferase</keyword>
<dbReference type="EMBL" id="BNJK01000001">
    <property type="protein sequence ID" value="GHO93494.1"/>
    <property type="molecule type" value="Genomic_DNA"/>
</dbReference>
<dbReference type="CDD" id="cd02440">
    <property type="entry name" value="AdoMet_MTases"/>
    <property type="match status" value="1"/>
</dbReference>
<dbReference type="AlphaFoldDB" id="A0A8J3IDQ2"/>
<dbReference type="GO" id="GO:0032259">
    <property type="term" value="P:methylation"/>
    <property type="evidence" value="ECO:0007669"/>
    <property type="project" value="UniProtKB-KW"/>
</dbReference>
<evidence type="ECO:0000313" key="2">
    <source>
        <dbReference type="EMBL" id="GHO93494.1"/>
    </source>
</evidence>